<evidence type="ECO:0000256" key="2">
    <source>
        <dbReference type="SAM" id="SignalP"/>
    </source>
</evidence>
<dbReference type="Pfam" id="PF01551">
    <property type="entry name" value="Peptidase_M23"/>
    <property type="match status" value="1"/>
</dbReference>
<evidence type="ECO:0000259" key="3">
    <source>
        <dbReference type="Pfam" id="PF01551"/>
    </source>
</evidence>
<dbReference type="Proteomes" id="UP001470288">
    <property type="component" value="Unassembled WGS sequence"/>
</dbReference>
<keyword evidence="4" id="KW-0378">Hydrolase</keyword>
<dbReference type="InterPro" id="IPR016047">
    <property type="entry name" value="M23ase_b-sheet_dom"/>
</dbReference>
<dbReference type="SUPFAM" id="SSF51261">
    <property type="entry name" value="Duplicated hybrid motif"/>
    <property type="match status" value="1"/>
</dbReference>
<dbReference type="PANTHER" id="PTHR21666:SF270">
    <property type="entry name" value="MUREIN HYDROLASE ACTIVATOR ENVC"/>
    <property type="match status" value="1"/>
</dbReference>
<dbReference type="CDD" id="cd12797">
    <property type="entry name" value="M23_peptidase"/>
    <property type="match status" value="1"/>
</dbReference>
<dbReference type="EC" id="3.4.-.-" evidence="4"/>
<organism evidence="4 5">
    <name type="scientific">Hominiventricola aquisgranensis</name>
    <dbReference type="NCBI Taxonomy" id="3133164"/>
    <lineage>
        <taxon>Bacteria</taxon>
        <taxon>Bacillati</taxon>
        <taxon>Bacillota</taxon>
        <taxon>Clostridia</taxon>
        <taxon>Lachnospirales</taxon>
        <taxon>Lachnospiraceae</taxon>
        <taxon>Hominiventricola</taxon>
    </lineage>
</organism>
<dbReference type="InterPro" id="IPR011055">
    <property type="entry name" value="Dup_hybrid_motif"/>
</dbReference>
<dbReference type="InterPro" id="IPR050570">
    <property type="entry name" value="Cell_wall_metabolism_enzyme"/>
</dbReference>
<dbReference type="RefSeq" id="WP_349144199.1">
    <property type="nucleotide sequence ID" value="NZ_JBBMFC010000009.1"/>
</dbReference>
<accession>A0ABV1HZY1</accession>
<sequence length="271" mass="29666">MRKKNQKGFLIALCLCMLSLSGIYGVYQYQKSAAPTPEEQSAQLEQDQKETANSRGAAGQTEAKIETEEDVEQIGQTELAETEQEDTQIEIAQIENGQAEEVQSSDELADGGELAAEEESVAAGSDLVEGKALTFSADNHLRWPVDGDVLLNYSMDKSIYFSTLNQYKYHPAVVIAAELGSEVRSAARGKVSQIRNDEETGTTLTMELGNGYEAIYGQLADLTVEEGDTIEAGTLIGYVGEPTKYYTLEGSNLYFQLLKDDDPVNPMDFLE</sequence>
<dbReference type="GO" id="GO:0016787">
    <property type="term" value="F:hydrolase activity"/>
    <property type="evidence" value="ECO:0007669"/>
    <property type="project" value="UniProtKB-KW"/>
</dbReference>
<evidence type="ECO:0000256" key="1">
    <source>
        <dbReference type="SAM" id="MobiDB-lite"/>
    </source>
</evidence>
<gene>
    <name evidence="4" type="ORF">WMO62_06505</name>
</gene>
<feature type="domain" description="M23ase beta-sheet core" evidence="3">
    <location>
        <begin position="169"/>
        <end position="266"/>
    </location>
</feature>
<feature type="signal peptide" evidence="2">
    <location>
        <begin position="1"/>
        <end position="24"/>
    </location>
</feature>
<comment type="caution">
    <text evidence="4">The sequence shown here is derived from an EMBL/GenBank/DDBJ whole genome shotgun (WGS) entry which is preliminary data.</text>
</comment>
<dbReference type="Gene3D" id="2.70.70.10">
    <property type="entry name" value="Glucose Permease (Domain IIA)"/>
    <property type="match status" value="1"/>
</dbReference>
<keyword evidence="5" id="KW-1185">Reference proteome</keyword>
<keyword evidence="2" id="KW-0732">Signal</keyword>
<evidence type="ECO:0000313" key="4">
    <source>
        <dbReference type="EMBL" id="MEQ2578496.1"/>
    </source>
</evidence>
<name>A0ABV1HZY1_9FIRM</name>
<reference evidence="4 5" key="1">
    <citation type="submission" date="2024-03" db="EMBL/GenBank/DDBJ databases">
        <title>Human intestinal bacterial collection.</title>
        <authorList>
            <person name="Pauvert C."/>
            <person name="Hitch T.C.A."/>
            <person name="Clavel T."/>
        </authorList>
    </citation>
    <scope>NUCLEOTIDE SEQUENCE [LARGE SCALE GENOMIC DNA]</scope>
    <source>
        <strain evidence="4 5">CLA-AA-H78B</strain>
    </source>
</reference>
<dbReference type="EMBL" id="JBBMFC010000009">
    <property type="protein sequence ID" value="MEQ2578496.1"/>
    <property type="molecule type" value="Genomic_DNA"/>
</dbReference>
<dbReference type="PANTHER" id="PTHR21666">
    <property type="entry name" value="PEPTIDASE-RELATED"/>
    <property type="match status" value="1"/>
</dbReference>
<feature type="chain" id="PRO_5046514039" evidence="2">
    <location>
        <begin position="25"/>
        <end position="271"/>
    </location>
</feature>
<proteinExistence type="predicted"/>
<evidence type="ECO:0000313" key="5">
    <source>
        <dbReference type="Proteomes" id="UP001470288"/>
    </source>
</evidence>
<protein>
    <submittedName>
        <fullName evidence="4">M23 family metallopeptidase</fullName>
        <ecNumber evidence="4">3.4.-.-</ecNumber>
    </submittedName>
</protein>
<feature type="region of interest" description="Disordered" evidence="1">
    <location>
        <begin position="37"/>
        <end position="85"/>
    </location>
</feature>